<gene>
    <name evidence="1" type="ORF">H0235_018274</name>
</gene>
<accession>A0A834JI20</accession>
<dbReference type="Proteomes" id="UP000600918">
    <property type="component" value="Unassembled WGS sequence"/>
</dbReference>
<dbReference type="AlphaFoldDB" id="A0A834JI20"/>
<organism evidence="1 2">
    <name type="scientific">Vespula pensylvanica</name>
    <name type="common">Western yellow jacket</name>
    <name type="synonym">Wasp</name>
    <dbReference type="NCBI Taxonomy" id="30213"/>
    <lineage>
        <taxon>Eukaryota</taxon>
        <taxon>Metazoa</taxon>
        <taxon>Ecdysozoa</taxon>
        <taxon>Arthropoda</taxon>
        <taxon>Hexapoda</taxon>
        <taxon>Insecta</taxon>
        <taxon>Pterygota</taxon>
        <taxon>Neoptera</taxon>
        <taxon>Endopterygota</taxon>
        <taxon>Hymenoptera</taxon>
        <taxon>Apocrita</taxon>
        <taxon>Aculeata</taxon>
        <taxon>Vespoidea</taxon>
        <taxon>Vespidae</taxon>
        <taxon>Vespinae</taxon>
        <taxon>Vespula</taxon>
    </lineage>
</organism>
<comment type="caution">
    <text evidence="1">The sequence shown here is derived from an EMBL/GenBank/DDBJ whole genome shotgun (WGS) entry which is preliminary data.</text>
</comment>
<proteinExistence type="predicted"/>
<dbReference type="EMBL" id="JACSDY010000025">
    <property type="protein sequence ID" value="KAF7387552.1"/>
    <property type="molecule type" value="Genomic_DNA"/>
</dbReference>
<sequence length="104" mass="11490">MAVTALSVAISCSRNATSPSSLVTIPEVLKEGKKTGTVFPKEGLERGRVEPVVELSSRYTNQEAVEAASQTTSPRNIKRYVPRNSITIRRYSLAEVPDEMRYCD</sequence>
<reference evidence="1" key="1">
    <citation type="journal article" date="2020" name="G3 (Bethesda)">
        <title>High-Quality Assemblies for Three Invasive Social Wasps from the &lt;i&gt;Vespula&lt;/i&gt; Genus.</title>
        <authorList>
            <person name="Harrop T.W.R."/>
            <person name="Guhlin J."/>
            <person name="McLaughlin G.M."/>
            <person name="Permina E."/>
            <person name="Stockwell P."/>
            <person name="Gilligan J."/>
            <person name="Le Lec M.F."/>
            <person name="Gruber M.A.M."/>
            <person name="Quinn O."/>
            <person name="Lovegrove M."/>
            <person name="Duncan E.J."/>
            <person name="Remnant E.J."/>
            <person name="Van Eeckhoven J."/>
            <person name="Graham B."/>
            <person name="Knapp R.A."/>
            <person name="Langford K.W."/>
            <person name="Kronenberg Z."/>
            <person name="Press M.O."/>
            <person name="Eacker S.M."/>
            <person name="Wilson-Rankin E.E."/>
            <person name="Purcell J."/>
            <person name="Lester P.J."/>
            <person name="Dearden P.K."/>
        </authorList>
    </citation>
    <scope>NUCLEOTIDE SEQUENCE</scope>
    <source>
        <strain evidence="1">Volc-1</strain>
    </source>
</reference>
<evidence type="ECO:0000313" key="1">
    <source>
        <dbReference type="EMBL" id="KAF7387552.1"/>
    </source>
</evidence>
<keyword evidence="2" id="KW-1185">Reference proteome</keyword>
<protein>
    <submittedName>
        <fullName evidence="1">Uncharacterized protein</fullName>
    </submittedName>
</protein>
<name>A0A834JI20_VESPE</name>
<evidence type="ECO:0000313" key="2">
    <source>
        <dbReference type="Proteomes" id="UP000600918"/>
    </source>
</evidence>